<organism evidence="1 2">
    <name type="scientific">Reticulomyxa filosa</name>
    <dbReference type="NCBI Taxonomy" id="46433"/>
    <lineage>
        <taxon>Eukaryota</taxon>
        <taxon>Sar</taxon>
        <taxon>Rhizaria</taxon>
        <taxon>Retaria</taxon>
        <taxon>Foraminifera</taxon>
        <taxon>Monothalamids</taxon>
        <taxon>Reticulomyxidae</taxon>
        <taxon>Reticulomyxa</taxon>
    </lineage>
</organism>
<protein>
    <submittedName>
        <fullName evidence="1">Uncharacterized protein</fullName>
    </submittedName>
</protein>
<dbReference type="EMBL" id="ASPP01005514">
    <property type="protein sequence ID" value="ETO30371.1"/>
    <property type="molecule type" value="Genomic_DNA"/>
</dbReference>
<gene>
    <name evidence="1" type="ORF">RFI_06749</name>
</gene>
<dbReference type="Proteomes" id="UP000023152">
    <property type="component" value="Unassembled WGS sequence"/>
</dbReference>
<comment type="caution">
    <text evidence="1">The sequence shown here is derived from an EMBL/GenBank/DDBJ whole genome shotgun (WGS) entry which is preliminary data.</text>
</comment>
<reference evidence="1 2" key="1">
    <citation type="journal article" date="2013" name="Curr. Biol.">
        <title>The Genome of the Foraminiferan Reticulomyxa filosa.</title>
        <authorList>
            <person name="Glockner G."/>
            <person name="Hulsmann N."/>
            <person name="Schleicher M."/>
            <person name="Noegel A.A."/>
            <person name="Eichinger L."/>
            <person name="Gallinger C."/>
            <person name="Pawlowski J."/>
            <person name="Sierra R."/>
            <person name="Euteneuer U."/>
            <person name="Pillet L."/>
            <person name="Moustafa A."/>
            <person name="Platzer M."/>
            <person name="Groth M."/>
            <person name="Szafranski K."/>
            <person name="Schliwa M."/>
        </authorList>
    </citation>
    <scope>NUCLEOTIDE SEQUENCE [LARGE SCALE GENOMIC DNA]</scope>
</reference>
<dbReference type="AlphaFoldDB" id="X6NWP3"/>
<accession>X6NWP3</accession>
<evidence type="ECO:0000313" key="1">
    <source>
        <dbReference type="EMBL" id="ETO30371.1"/>
    </source>
</evidence>
<evidence type="ECO:0000313" key="2">
    <source>
        <dbReference type="Proteomes" id="UP000023152"/>
    </source>
</evidence>
<sequence>MSESRYERLLKKFSDRNAEDEEGGDYEQLVGLLAQQNPRVMNPAFLLEFLTVLIQTYMGFDRRINISRQVTHNLHGVDILLMSIGDIFPVHFIREDNIRGGSHKYDLKLPLPICAIADRKNFFDISKHMHHPFLLTHKFGWELHSECIIFPGTGNNEIPQSVASGVVLQHCQKANIAYCVYVTNEGLFFNHTNSFIQEQIKEKKRTKSPKIRMTPDRTIQCVC</sequence>
<keyword evidence="2" id="KW-1185">Reference proteome</keyword>
<name>X6NWP3_RETFI</name>
<proteinExistence type="predicted"/>